<dbReference type="OrthoDB" id="410155at2759"/>
<dbReference type="SUPFAM" id="SSF56219">
    <property type="entry name" value="DNase I-like"/>
    <property type="match status" value="1"/>
</dbReference>
<dbReference type="GO" id="GO:0003964">
    <property type="term" value="F:RNA-directed DNA polymerase activity"/>
    <property type="evidence" value="ECO:0007669"/>
    <property type="project" value="UniProtKB-KW"/>
</dbReference>
<feature type="region of interest" description="Disordered" evidence="1">
    <location>
        <begin position="87"/>
        <end position="114"/>
    </location>
</feature>
<gene>
    <name evidence="3" type="ORF">EVAR_38067_1</name>
</gene>
<feature type="compositionally biased region" description="Polar residues" evidence="1">
    <location>
        <begin position="57"/>
        <end position="67"/>
    </location>
</feature>
<keyword evidence="4" id="KW-1185">Reference proteome</keyword>
<evidence type="ECO:0000259" key="2">
    <source>
        <dbReference type="Pfam" id="PF14529"/>
    </source>
</evidence>
<evidence type="ECO:0000313" key="4">
    <source>
        <dbReference type="Proteomes" id="UP000299102"/>
    </source>
</evidence>
<feature type="region of interest" description="Disordered" evidence="1">
    <location>
        <begin position="346"/>
        <end position="404"/>
    </location>
</feature>
<dbReference type="InterPro" id="IPR036691">
    <property type="entry name" value="Endo/exonu/phosph_ase_sf"/>
</dbReference>
<feature type="domain" description="Endonuclease/exonuclease/phosphatase" evidence="2">
    <location>
        <begin position="440"/>
        <end position="512"/>
    </location>
</feature>
<comment type="caution">
    <text evidence="3">The sequence shown here is derived from an EMBL/GenBank/DDBJ whole genome shotgun (WGS) entry which is preliminary data.</text>
</comment>
<dbReference type="AlphaFoldDB" id="A0A4C1W8F2"/>
<evidence type="ECO:0000256" key="1">
    <source>
        <dbReference type="SAM" id="MobiDB-lite"/>
    </source>
</evidence>
<accession>A0A4C1W8F2</accession>
<evidence type="ECO:0000313" key="3">
    <source>
        <dbReference type="EMBL" id="GBP47303.1"/>
    </source>
</evidence>
<keyword evidence="3" id="KW-0548">Nucleotidyltransferase</keyword>
<feature type="compositionally biased region" description="Basic residues" evidence="1">
    <location>
        <begin position="391"/>
        <end position="404"/>
    </location>
</feature>
<dbReference type="InterPro" id="IPR005135">
    <property type="entry name" value="Endo/exonuclease/phosphatase"/>
</dbReference>
<name>A0A4C1W8F2_EUMVA</name>
<sequence length="707" mass="79230">MRVAYEIVPCRGGPITGLEPRRSLRRTSLTGLTWLVCTRRGEACATLEPAPKKVDQRSSLNTDTPRSASLEPYAESTLDSTKAYAPVTVSSPHPKKNTSQNSVLTATPGPSRVANDTNTNINANAATTLPNTAASIGAIAQKALGYPPIVVENLPNWVVHFEELRRLIGYAPNARVFGKGIRFLPKSDVEFRTEQSYLKTAAWRDQQVTWYCYALETEKSSKVGISGLPVDTAPDAIVSALQELYFPAKYMRPIIPRKGRPGCLFYARLGHMDQDRLHKLYEVSTLLNMPRIIIEDGESVGPPPMSPLSSIRTFISQLPPPSEMYTLRENRLPQRRPDDALSITAAPLTSMAPGSSTAMTEPSHRDLTERAINPPNPSGLLAEEESIVEGRRRRRQRRRRKKVLRNSGCPISSCIVATKSPPRVSHTELEQNCGSRFCFSDIHAIFDNHTLTILAGDFNAKHTVWGSRVVSPMGRQLLQNTKDYGYEILCPDTPSHVPTDPRFSADVLDIVLCPRLPFPIHVEVLYDMATHHPPILITLGTTGHLTPARPHNTPPEEVDLAAKHLNYEIQTAYGTATTHLPEPNCRQWDLPPRLQRAPQHKRNLQRLWARTRSPRVKRDLKHVTQELRQEVWTFRGAAWEETIGQAGEDWKSLHQLCRRLTKAPASVWPLFDKTGMRRYAAKDRAEILAEHLEEQFTLHPASTCTQL</sequence>
<dbReference type="Proteomes" id="UP000299102">
    <property type="component" value="Unassembled WGS sequence"/>
</dbReference>
<dbReference type="EMBL" id="BGZK01000499">
    <property type="protein sequence ID" value="GBP47303.1"/>
    <property type="molecule type" value="Genomic_DNA"/>
</dbReference>
<protein>
    <submittedName>
        <fullName evidence="3">Probable RNA-directed DNA polymerase from transposon X-element</fullName>
    </submittedName>
</protein>
<keyword evidence="3" id="KW-0808">Transferase</keyword>
<feature type="region of interest" description="Disordered" evidence="1">
    <location>
        <begin position="48"/>
        <end position="75"/>
    </location>
</feature>
<reference evidence="3 4" key="1">
    <citation type="journal article" date="2019" name="Commun. Biol.">
        <title>The bagworm genome reveals a unique fibroin gene that provides high tensile strength.</title>
        <authorList>
            <person name="Kono N."/>
            <person name="Nakamura H."/>
            <person name="Ohtoshi R."/>
            <person name="Tomita M."/>
            <person name="Numata K."/>
            <person name="Arakawa K."/>
        </authorList>
    </citation>
    <scope>NUCLEOTIDE SEQUENCE [LARGE SCALE GENOMIC DNA]</scope>
</reference>
<keyword evidence="3" id="KW-0695">RNA-directed DNA polymerase</keyword>
<proteinExistence type="predicted"/>
<dbReference type="Gene3D" id="3.60.10.10">
    <property type="entry name" value="Endonuclease/exonuclease/phosphatase"/>
    <property type="match status" value="1"/>
</dbReference>
<organism evidence="3 4">
    <name type="scientific">Eumeta variegata</name>
    <name type="common">Bagworm moth</name>
    <name type="synonym">Eumeta japonica</name>
    <dbReference type="NCBI Taxonomy" id="151549"/>
    <lineage>
        <taxon>Eukaryota</taxon>
        <taxon>Metazoa</taxon>
        <taxon>Ecdysozoa</taxon>
        <taxon>Arthropoda</taxon>
        <taxon>Hexapoda</taxon>
        <taxon>Insecta</taxon>
        <taxon>Pterygota</taxon>
        <taxon>Neoptera</taxon>
        <taxon>Endopterygota</taxon>
        <taxon>Lepidoptera</taxon>
        <taxon>Glossata</taxon>
        <taxon>Ditrysia</taxon>
        <taxon>Tineoidea</taxon>
        <taxon>Psychidae</taxon>
        <taxon>Oiketicinae</taxon>
        <taxon>Eumeta</taxon>
    </lineage>
</organism>
<dbReference type="Pfam" id="PF14529">
    <property type="entry name" value="Exo_endo_phos_2"/>
    <property type="match status" value="1"/>
</dbReference>